<gene>
    <name evidence="1" type="ORF">HPB49_005420</name>
</gene>
<protein>
    <submittedName>
        <fullName evidence="1">Uncharacterized protein</fullName>
    </submittedName>
</protein>
<organism evidence="1 2">
    <name type="scientific">Dermacentor silvarum</name>
    <name type="common">Tick</name>
    <dbReference type="NCBI Taxonomy" id="543639"/>
    <lineage>
        <taxon>Eukaryota</taxon>
        <taxon>Metazoa</taxon>
        <taxon>Ecdysozoa</taxon>
        <taxon>Arthropoda</taxon>
        <taxon>Chelicerata</taxon>
        <taxon>Arachnida</taxon>
        <taxon>Acari</taxon>
        <taxon>Parasitiformes</taxon>
        <taxon>Ixodida</taxon>
        <taxon>Ixodoidea</taxon>
        <taxon>Ixodidae</taxon>
        <taxon>Rhipicephalinae</taxon>
        <taxon>Dermacentor</taxon>
    </lineage>
</organism>
<accession>A0ACB8CVJ3</accession>
<reference evidence="1" key="1">
    <citation type="submission" date="2020-05" db="EMBL/GenBank/DDBJ databases">
        <title>Large-scale comparative analyses of tick genomes elucidate their genetic diversity and vector capacities.</title>
        <authorList>
            <person name="Jia N."/>
            <person name="Wang J."/>
            <person name="Shi W."/>
            <person name="Du L."/>
            <person name="Sun Y."/>
            <person name="Zhan W."/>
            <person name="Jiang J."/>
            <person name="Wang Q."/>
            <person name="Zhang B."/>
            <person name="Ji P."/>
            <person name="Sakyi L.B."/>
            <person name="Cui X."/>
            <person name="Yuan T."/>
            <person name="Jiang B."/>
            <person name="Yang W."/>
            <person name="Lam T.T.-Y."/>
            <person name="Chang Q."/>
            <person name="Ding S."/>
            <person name="Wang X."/>
            <person name="Zhu J."/>
            <person name="Ruan X."/>
            <person name="Zhao L."/>
            <person name="Wei J."/>
            <person name="Que T."/>
            <person name="Du C."/>
            <person name="Cheng J."/>
            <person name="Dai P."/>
            <person name="Han X."/>
            <person name="Huang E."/>
            <person name="Gao Y."/>
            <person name="Liu J."/>
            <person name="Shao H."/>
            <person name="Ye R."/>
            <person name="Li L."/>
            <person name="Wei W."/>
            <person name="Wang X."/>
            <person name="Wang C."/>
            <person name="Yang T."/>
            <person name="Huo Q."/>
            <person name="Li W."/>
            <person name="Guo W."/>
            <person name="Chen H."/>
            <person name="Zhou L."/>
            <person name="Ni X."/>
            <person name="Tian J."/>
            <person name="Zhou Y."/>
            <person name="Sheng Y."/>
            <person name="Liu T."/>
            <person name="Pan Y."/>
            <person name="Xia L."/>
            <person name="Li J."/>
            <person name="Zhao F."/>
            <person name="Cao W."/>
        </authorList>
    </citation>
    <scope>NUCLEOTIDE SEQUENCE</scope>
    <source>
        <strain evidence="1">Dsil-2018</strain>
    </source>
</reference>
<sequence>MTVDAGVSCPYRLHDLVWAKLEGYPYWPAMVSAPPGEGAFVKKHATQPSVHVQFFDSSPSRAWVKLRLTKPFTGVGDPAAHSSDPRWTRGVSEAEKALALDPGDRVALLPVTDGSAAGNSTDEEDEQPSPKRRRLISDSSSEDEFQPGKNEDGSDSDSASSGVDENTISDLEPESPEKSPPSKRPASKSPAVRKLASPKAKPAAMVVATSGTWAHLSYDFLKEGKRRDAAGRLATHPDFNPHTLHVPESVKEKLTPTADAAAASTALILSVCGVHLSDFAERVKPPRLTIAAVVHIPACCLGPSLFAARCSSTWQPRGGRPTIILPRGCVGARFIVPARAPLRESPDRLFPGGHCGAHLEGKPSSAPVIVNHCDGCHMWRPPHRTVLPINVDSDISCRSLPSHLPGYFVNAVVPAISPP</sequence>
<proteinExistence type="predicted"/>
<comment type="caution">
    <text evidence="1">The sequence shown here is derived from an EMBL/GenBank/DDBJ whole genome shotgun (WGS) entry which is preliminary data.</text>
</comment>
<evidence type="ECO:0000313" key="1">
    <source>
        <dbReference type="EMBL" id="KAH7953162.1"/>
    </source>
</evidence>
<dbReference type="EMBL" id="CM023473">
    <property type="protein sequence ID" value="KAH7953162.1"/>
    <property type="molecule type" value="Genomic_DNA"/>
</dbReference>
<name>A0ACB8CVJ3_DERSI</name>
<keyword evidence="2" id="KW-1185">Reference proteome</keyword>
<dbReference type="Proteomes" id="UP000821865">
    <property type="component" value="Chromosome 4"/>
</dbReference>
<evidence type="ECO:0000313" key="2">
    <source>
        <dbReference type="Proteomes" id="UP000821865"/>
    </source>
</evidence>